<dbReference type="GO" id="GO:0060070">
    <property type="term" value="P:canonical Wnt signaling pathway"/>
    <property type="evidence" value="ECO:0007669"/>
    <property type="project" value="TreeGrafter"/>
</dbReference>
<dbReference type="SUPFAM" id="SSF63825">
    <property type="entry name" value="YWTD domain"/>
    <property type="match status" value="2"/>
</dbReference>
<feature type="repeat" description="LDL-receptor class B" evidence="7">
    <location>
        <begin position="528"/>
        <end position="570"/>
    </location>
</feature>
<dbReference type="PROSITE" id="PS50026">
    <property type="entry name" value="EGF_3"/>
    <property type="match status" value="2"/>
</dbReference>
<accession>A0A3B3UVL6</accession>
<feature type="domain" description="EGF-like" evidence="8">
    <location>
        <begin position="318"/>
        <end position="358"/>
    </location>
</feature>
<keyword evidence="1 6" id="KW-0245">EGF-like domain</keyword>
<feature type="repeat" description="LDL-receptor class B" evidence="7">
    <location>
        <begin position="571"/>
        <end position="614"/>
    </location>
</feature>
<evidence type="ECO:0000259" key="8">
    <source>
        <dbReference type="PROSITE" id="PS50026"/>
    </source>
</evidence>
<evidence type="ECO:0000256" key="3">
    <source>
        <dbReference type="ARBA" id="ARBA00022737"/>
    </source>
</evidence>
<dbReference type="Proteomes" id="UP000261500">
    <property type="component" value="Unplaced"/>
</dbReference>
<proteinExistence type="predicted"/>
<evidence type="ECO:0000256" key="1">
    <source>
        <dbReference type="ARBA" id="ARBA00022536"/>
    </source>
</evidence>
<evidence type="ECO:0000313" key="9">
    <source>
        <dbReference type="Ensembl" id="ENSPLAP00000017455.1"/>
    </source>
</evidence>
<name>A0A3B3UVL6_9TELE</name>
<reference evidence="9" key="1">
    <citation type="submission" date="2025-08" db="UniProtKB">
        <authorList>
            <consortium name="Ensembl"/>
        </authorList>
    </citation>
    <scope>IDENTIFICATION</scope>
</reference>
<dbReference type="InterPro" id="IPR018097">
    <property type="entry name" value="EGF_Ca-bd_CS"/>
</dbReference>
<dbReference type="GO" id="GO:0043410">
    <property type="term" value="P:positive regulation of MAPK cascade"/>
    <property type="evidence" value="ECO:0007669"/>
    <property type="project" value="TreeGrafter"/>
</dbReference>
<keyword evidence="10" id="KW-1185">Reference proteome</keyword>
<dbReference type="Pfam" id="PF14670">
    <property type="entry name" value="FXa_inhibition"/>
    <property type="match status" value="1"/>
</dbReference>
<dbReference type="GO" id="GO:0005886">
    <property type="term" value="C:plasma membrane"/>
    <property type="evidence" value="ECO:0007669"/>
    <property type="project" value="TreeGrafter"/>
</dbReference>
<dbReference type="SMART" id="SM00179">
    <property type="entry name" value="EGF_CA"/>
    <property type="match status" value="2"/>
</dbReference>
<dbReference type="PROSITE" id="PS01186">
    <property type="entry name" value="EGF_2"/>
    <property type="match status" value="2"/>
</dbReference>
<keyword evidence="5" id="KW-0325">Glycoprotein</keyword>
<sequence length="942" mass="104330">KSFYSQILKPQIFSCSTMLQLEYSSQPFLLFGHGKSIHRMSLDGKNHRRLAAGTGSSILLDFHFREERLYWVFKLMFILQKLYSSDKHISGLTVDWVGNGVFWTSSRKGQIKKMDLNGKNERTILRHLSQPSFINVDPTHRFLFWLSGGSEIQRSDLSGQMKMTVLKLEEQLEVLSVDQEDKRLFWVQLGLQGERLFASCDYSGNSLHIIDLSQSLGISVFLENVYYTDAAAGVIRKINKYTGGRPVDVNDKPMVKPPVDIKVVHPLIQPMADTSSPFPGCNDQSGSCVNVCSRLEELGVCQCSEGFALSNHGTHCEDVNECAHWNHGCSLGCENIPGSYFCTCPKGYTLLPDGRTCQEITPCGGIMKCGHGCIATEHGAVCVCPEGSVLQEDGHTCTGCSSADRGGCSQLCSSITPSRWECGCLPGYRLHQDGKRCIATGPPAFLIVANLMDVRRMNPDGTEEQTLVKEPRGTILALDFDPVYHRVYFASISQRTIERVDLNTGSREVLISDGLDSPEGLAIDWVHHRMYWTDRSKSAVDCSTLDGLKRKTVVKEGLEEPRGIAVHPQAKKLFWTDTGAQPVVESATLEGSSRVIIASTGLMSPTGLTIDFTDDRLFWCDQKRGLIETAALDGSDRRVLMENQVGRPFDLAVFEDRLWISEWEHQQIRSVHKRTGQKLQRIHGSLVQPASVVVVHPLAKPGANVCLHLNGGCAQKCESNLGLSHCSCLPHFTLSADGKSCLSVSSSNVTAAPFLLFLYSSNLFSIILSLCVPLSDQNDCYSLHCAVNARCVLDAENPRCLCQEGFTGDGQTCLGKVMFITSLKATSQPSMDVTTRHHNSNSAEKCPSSHDAYCLYHGVCVYFPEIKSYACKSRRLVLKQTSEDNVSEISVTDESMSETTTTSVPRVRPLSIVLFAHGHIFTYTFKFVHIYLNKCPSHLQKI</sequence>
<dbReference type="PROSITE" id="PS51120">
    <property type="entry name" value="LDLRB"/>
    <property type="match status" value="4"/>
</dbReference>
<dbReference type="GO" id="GO:0005509">
    <property type="term" value="F:calcium ion binding"/>
    <property type="evidence" value="ECO:0007669"/>
    <property type="project" value="InterPro"/>
</dbReference>
<dbReference type="Gene3D" id="2.10.25.10">
    <property type="entry name" value="Laminin"/>
    <property type="match status" value="6"/>
</dbReference>
<dbReference type="Pfam" id="PF00058">
    <property type="entry name" value="Ldl_recept_b"/>
    <property type="match status" value="4"/>
</dbReference>
<dbReference type="InterPro" id="IPR009030">
    <property type="entry name" value="Growth_fac_rcpt_cys_sf"/>
</dbReference>
<evidence type="ECO:0000256" key="6">
    <source>
        <dbReference type="PROSITE-ProRule" id="PRU00076"/>
    </source>
</evidence>
<dbReference type="FunFam" id="2.120.10.30:FF:000241">
    <property type="entry name" value="Low-density lipoprotein receptor-related protein 6"/>
    <property type="match status" value="1"/>
</dbReference>
<dbReference type="GO" id="GO:0042813">
    <property type="term" value="F:Wnt receptor activity"/>
    <property type="evidence" value="ECO:0007669"/>
    <property type="project" value="TreeGrafter"/>
</dbReference>
<evidence type="ECO:0000313" key="10">
    <source>
        <dbReference type="Proteomes" id="UP000261500"/>
    </source>
</evidence>
<dbReference type="InterPro" id="IPR000033">
    <property type="entry name" value="LDLR_classB_rpt"/>
</dbReference>
<feature type="domain" description="EGF-like" evidence="8">
    <location>
        <begin position="776"/>
        <end position="814"/>
    </location>
</feature>
<dbReference type="SMART" id="SM00181">
    <property type="entry name" value="EGF"/>
    <property type="match status" value="6"/>
</dbReference>
<keyword evidence="2" id="KW-0732">Signal</keyword>
<dbReference type="InterPro" id="IPR000742">
    <property type="entry name" value="EGF"/>
</dbReference>
<evidence type="ECO:0000256" key="2">
    <source>
        <dbReference type="ARBA" id="ARBA00022729"/>
    </source>
</evidence>
<evidence type="ECO:0000256" key="5">
    <source>
        <dbReference type="ARBA" id="ARBA00023180"/>
    </source>
</evidence>
<dbReference type="GO" id="GO:0017147">
    <property type="term" value="F:Wnt-protein binding"/>
    <property type="evidence" value="ECO:0007669"/>
    <property type="project" value="TreeGrafter"/>
</dbReference>
<dbReference type="InterPro" id="IPR050778">
    <property type="entry name" value="Cueball_EGF_LRP_Nidogen"/>
</dbReference>
<dbReference type="InterPro" id="IPR000152">
    <property type="entry name" value="EGF-type_Asp/Asn_hydroxyl_site"/>
</dbReference>
<dbReference type="SUPFAM" id="SSF57184">
    <property type="entry name" value="Growth factor receptor domain"/>
    <property type="match status" value="1"/>
</dbReference>
<dbReference type="PROSITE" id="PS00010">
    <property type="entry name" value="ASX_HYDROXYL"/>
    <property type="match status" value="1"/>
</dbReference>
<dbReference type="GO" id="GO:0007173">
    <property type="term" value="P:epidermal growth factor receptor signaling pathway"/>
    <property type="evidence" value="ECO:0007669"/>
    <property type="project" value="TreeGrafter"/>
</dbReference>
<dbReference type="GO" id="GO:0008284">
    <property type="term" value="P:positive regulation of cell population proliferation"/>
    <property type="evidence" value="ECO:0007669"/>
    <property type="project" value="TreeGrafter"/>
</dbReference>
<dbReference type="PANTHER" id="PTHR46513:SF5">
    <property type="entry name" value="PRO-EPIDERMAL GROWTH FACTOR"/>
    <property type="match status" value="1"/>
</dbReference>
<dbReference type="SMART" id="SM00135">
    <property type="entry name" value="LY"/>
    <property type="match status" value="8"/>
</dbReference>
<protein>
    <submittedName>
        <fullName evidence="9">Epidermal growth factor</fullName>
    </submittedName>
</protein>
<evidence type="ECO:0000256" key="4">
    <source>
        <dbReference type="ARBA" id="ARBA00023157"/>
    </source>
</evidence>
<dbReference type="PANTHER" id="PTHR46513">
    <property type="entry name" value="VITELLOGENIN RECEPTOR-LIKE PROTEIN-RELATED-RELATED"/>
    <property type="match status" value="1"/>
</dbReference>
<dbReference type="GO" id="GO:0008083">
    <property type="term" value="F:growth factor activity"/>
    <property type="evidence" value="ECO:0007669"/>
    <property type="project" value="TreeGrafter"/>
</dbReference>
<organism evidence="9 10">
    <name type="scientific">Poecilia latipinna</name>
    <name type="common">sailfin molly</name>
    <dbReference type="NCBI Taxonomy" id="48699"/>
    <lineage>
        <taxon>Eukaryota</taxon>
        <taxon>Metazoa</taxon>
        <taxon>Chordata</taxon>
        <taxon>Craniata</taxon>
        <taxon>Vertebrata</taxon>
        <taxon>Euteleostomi</taxon>
        <taxon>Actinopterygii</taxon>
        <taxon>Neopterygii</taxon>
        <taxon>Teleostei</taxon>
        <taxon>Neoteleostei</taxon>
        <taxon>Acanthomorphata</taxon>
        <taxon>Ovalentaria</taxon>
        <taxon>Atherinomorphae</taxon>
        <taxon>Cyprinodontiformes</taxon>
        <taxon>Poeciliidae</taxon>
        <taxon>Poeciliinae</taxon>
        <taxon>Poecilia</taxon>
    </lineage>
</organism>
<evidence type="ECO:0000256" key="7">
    <source>
        <dbReference type="PROSITE-ProRule" id="PRU00461"/>
    </source>
</evidence>
<feature type="repeat" description="LDL-receptor class B" evidence="7">
    <location>
        <begin position="615"/>
        <end position="657"/>
    </location>
</feature>
<dbReference type="FunFam" id="2.120.10.30:FF:000036">
    <property type="entry name" value="Pro-epidermal growth factor"/>
    <property type="match status" value="1"/>
</dbReference>
<dbReference type="PROSITE" id="PS01187">
    <property type="entry name" value="EGF_CA"/>
    <property type="match status" value="1"/>
</dbReference>
<dbReference type="STRING" id="48699.ENSPLAP00000017455"/>
<dbReference type="SUPFAM" id="SSF57196">
    <property type="entry name" value="EGF/Laminin"/>
    <property type="match status" value="3"/>
</dbReference>
<reference evidence="9" key="2">
    <citation type="submission" date="2025-09" db="UniProtKB">
        <authorList>
            <consortium name="Ensembl"/>
        </authorList>
    </citation>
    <scope>IDENTIFICATION</scope>
</reference>
<dbReference type="InterPro" id="IPR001881">
    <property type="entry name" value="EGF-like_Ca-bd_dom"/>
</dbReference>
<dbReference type="GeneTree" id="ENSGT00940000158366"/>
<dbReference type="InterPro" id="IPR011042">
    <property type="entry name" value="6-blade_b-propeller_TolB-like"/>
</dbReference>
<dbReference type="Ensembl" id="ENSPLAT00000026695.1">
    <property type="protein sequence ID" value="ENSPLAP00000017455.1"/>
    <property type="gene ID" value="ENSPLAG00000021886.1"/>
</dbReference>
<dbReference type="Gene3D" id="2.120.10.30">
    <property type="entry name" value="TolB, C-terminal domain"/>
    <property type="match status" value="2"/>
</dbReference>
<feature type="repeat" description="LDL-receptor class B" evidence="7">
    <location>
        <begin position="485"/>
        <end position="527"/>
    </location>
</feature>
<dbReference type="FunFam" id="2.10.25.10:FF:000010">
    <property type="entry name" value="Pro-epidermal growth factor"/>
    <property type="match status" value="1"/>
</dbReference>
<comment type="caution">
    <text evidence="6">Lacks conserved residue(s) required for the propagation of feature annotation.</text>
</comment>
<keyword evidence="4" id="KW-1015">Disulfide bond</keyword>
<keyword evidence="3" id="KW-0677">Repeat</keyword>
<dbReference type="AlphaFoldDB" id="A0A3B3UVL6"/>